<evidence type="ECO:0000259" key="11">
    <source>
        <dbReference type="Pfam" id="PF01225"/>
    </source>
</evidence>
<accession>A0A0F9SJ96</accession>
<feature type="domain" description="Mur ligase N-terminal catalytic" evidence="11">
    <location>
        <begin position="26"/>
        <end position="104"/>
    </location>
</feature>
<dbReference type="GO" id="GO:0008360">
    <property type="term" value="P:regulation of cell shape"/>
    <property type="evidence" value="ECO:0007669"/>
    <property type="project" value="UniProtKB-KW"/>
</dbReference>
<reference evidence="14" key="1">
    <citation type="journal article" date="2015" name="Nature">
        <title>Complex archaea that bridge the gap between prokaryotes and eukaryotes.</title>
        <authorList>
            <person name="Spang A."/>
            <person name="Saw J.H."/>
            <person name="Jorgensen S.L."/>
            <person name="Zaremba-Niedzwiedzka K."/>
            <person name="Martijn J."/>
            <person name="Lind A.E."/>
            <person name="van Eijk R."/>
            <person name="Schleper C."/>
            <person name="Guy L."/>
            <person name="Ettema T.J."/>
        </authorList>
    </citation>
    <scope>NUCLEOTIDE SEQUENCE</scope>
</reference>
<evidence type="ECO:0000256" key="7">
    <source>
        <dbReference type="ARBA" id="ARBA00022984"/>
    </source>
</evidence>
<feature type="domain" description="Mur ligase C-terminal" evidence="12">
    <location>
        <begin position="320"/>
        <end position="442"/>
    </location>
</feature>
<dbReference type="InterPro" id="IPR036615">
    <property type="entry name" value="Mur_ligase_C_dom_sf"/>
</dbReference>
<organism evidence="14">
    <name type="scientific">marine sediment metagenome</name>
    <dbReference type="NCBI Taxonomy" id="412755"/>
    <lineage>
        <taxon>unclassified sequences</taxon>
        <taxon>metagenomes</taxon>
        <taxon>ecological metagenomes</taxon>
    </lineage>
</organism>
<comment type="caution">
    <text evidence="14">The sequence shown here is derived from an EMBL/GenBank/DDBJ whole genome shotgun (WGS) entry which is preliminary data.</text>
</comment>
<keyword evidence="8" id="KW-0131">Cell cycle</keyword>
<evidence type="ECO:0000256" key="4">
    <source>
        <dbReference type="ARBA" id="ARBA00022741"/>
    </source>
</evidence>
<dbReference type="EMBL" id="LAZR01000628">
    <property type="protein sequence ID" value="KKN62337.1"/>
    <property type="molecule type" value="Genomic_DNA"/>
</dbReference>
<dbReference type="GO" id="GO:0047480">
    <property type="term" value="F:UDP-N-acetylmuramoyl-tripeptide-D-alanyl-D-alanine ligase activity"/>
    <property type="evidence" value="ECO:0007669"/>
    <property type="project" value="InterPro"/>
</dbReference>
<dbReference type="InterPro" id="IPR000713">
    <property type="entry name" value="Mur_ligase_N"/>
</dbReference>
<evidence type="ECO:0000256" key="9">
    <source>
        <dbReference type="ARBA" id="ARBA00023316"/>
    </source>
</evidence>
<dbReference type="SUPFAM" id="SSF53623">
    <property type="entry name" value="MurD-like peptide ligases, catalytic domain"/>
    <property type="match status" value="1"/>
</dbReference>
<dbReference type="GO" id="GO:0051301">
    <property type="term" value="P:cell division"/>
    <property type="evidence" value="ECO:0007669"/>
    <property type="project" value="UniProtKB-KW"/>
</dbReference>
<protein>
    <recommendedName>
        <fullName evidence="10">UDP-MurNAc-pentapeptide synthetase</fullName>
    </recommendedName>
</protein>
<keyword evidence="5" id="KW-0067">ATP-binding</keyword>
<dbReference type="InterPro" id="IPR035911">
    <property type="entry name" value="MurE/MurF_N"/>
</dbReference>
<dbReference type="HAMAP" id="MF_02019">
    <property type="entry name" value="MurF"/>
    <property type="match status" value="1"/>
</dbReference>
<dbReference type="NCBIfam" id="TIGR01143">
    <property type="entry name" value="murF"/>
    <property type="match status" value="1"/>
</dbReference>
<name>A0A0F9SJ96_9ZZZZ</name>
<dbReference type="GO" id="GO:0009252">
    <property type="term" value="P:peptidoglycan biosynthetic process"/>
    <property type="evidence" value="ECO:0007669"/>
    <property type="project" value="UniProtKB-KW"/>
</dbReference>
<dbReference type="InterPro" id="IPR036565">
    <property type="entry name" value="Mur-like_cat_sf"/>
</dbReference>
<feature type="domain" description="Mur ligase central" evidence="13">
    <location>
        <begin position="115"/>
        <end position="298"/>
    </location>
</feature>
<keyword evidence="6" id="KW-0133">Cell shape</keyword>
<keyword evidence="1" id="KW-0963">Cytoplasm</keyword>
<dbReference type="GO" id="GO:0071555">
    <property type="term" value="P:cell wall organization"/>
    <property type="evidence" value="ECO:0007669"/>
    <property type="project" value="UniProtKB-KW"/>
</dbReference>
<evidence type="ECO:0000256" key="6">
    <source>
        <dbReference type="ARBA" id="ARBA00022960"/>
    </source>
</evidence>
<keyword evidence="2" id="KW-0436">Ligase</keyword>
<dbReference type="Gene3D" id="3.40.1390.10">
    <property type="entry name" value="MurE/MurF, N-terminal domain"/>
    <property type="match status" value="1"/>
</dbReference>
<evidence type="ECO:0000256" key="3">
    <source>
        <dbReference type="ARBA" id="ARBA00022618"/>
    </source>
</evidence>
<evidence type="ECO:0000259" key="12">
    <source>
        <dbReference type="Pfam" id="PF02875"/>
    </source>
</evidence>
<evidence type="ECO:0000256" key="5">
    <source>
        <dbReference type="ARBA" id="ARBA00022840"/>
    </source>
</evidence>
<proteinExistence type="inferred from homology"/>
<dbReference type="AlphaFoldDB" id="A0A0F9SJ96"/>
<dbReference type="Gene3D" id="3.40.1190.10">
    <property type="entry name" value="Mur-like, catalytic domain"/>
    <property type="match status" value="1"/>
</dbReference>
<evidence type="ECO:0000313" key="14">
    <source>
        <dbReference type="EMBL" id="KKN62337.1"/>
    </source>
</evidence>
<dbReference type="SUPFAM" id="SSF63418">
    <property type="entry name" value="MurE/MurF N-terminal domain"/>
    <property type="match status" value="1"/>
</dbReference>
<keyword evidence="4" id="KW-0547">Nucleotide-binding</keyword>
<keyword evidence="3" id="KW-0132">Cell division</keyword>
<evidence type="ECO:0000259" key="13">
    <source>
        <dbReference type="Pfam" id="PF08245"/>
    </source>
</evidence>
<dbReference type="InterPro" id="IPR013221">
    <property type="entry name" value="Mur_ligase_cen"/>
</dbReference>
<dbReference type="Pfam" id="PF01225">
    <property type="entry name" value="Mur_ligase"/>
    <property type="match status" value="1"/>
</dbReference>
<keyword evidence="7" id="KW-0573">Peptidoglycan synthesis</keyword>
<dbReference type="SUPFAM" id="SSF53244">
    <property type="entry name" value="MurD-like peptide ligases, peptide-binding domain"/>
    <property type="match status" value="1"/>
</dbReference>
<dbReference type="Pfam" id="PF08245">
    <property type="entry name" value="Mur_ligase_M"/>
    <property type="match status" value="1"/>
</dbReference>
<evidence type="ECO:0000256" key="10">
    <source>
        <dbReference type="ARBA" id="ARBA00031461"/>
    </source>
</evidence>
<dbReference type="Pfam" id="PF02875">
    <property type="entry name" value="Mur_ligase_C"/>
    <property type="match status" value="1"/>
</dbReference>
<dbReference type="Gene3D" id="3.90.190.20">
    <property type="entry name" value="Mur ligase, C-terminal domain"/>
    <property type="match status" value="1"/>
</dbReference>
<dbReference type="InterPro" id="IPR004101">
    <property type="entry name" value="Mur_ligase_C"/>
</dbReference>
<dbReference type="InterPro" id="IPR005863">
    <property type="entry name" value="UDP-N-AcMur_synth"/>
</dbReference>
<evidence type="ECO:0000256" key="2">
    <source>
        <dbReference type="ARBA" id="ARBA00022598"/>
    </source>
</evidence>
<sequence>MKAFTPNEIRLAVHGRWLSRGADVSVDGVTIDSRSARPGDLFLAIKGDKHDGHDYLLDAAKAGCISAIVDRDVPLDKDIIDIYGGGLIGVEETRTALGELAAFYRKQVPATVIAVTGSNGKTTVKRMIHHILLGRHQGSASPKSFNNAIGVPLTLLAVQPADDYVICEVGSSAPGEILTLGRIIQPNVAVITAAGPVHLEKLESVDRVAIEKASLLASLASDGFAIVRGGQAALDRAMVSYDCRRIHFGDDDACELRLTGYEPQGDGQRFQINDRVWVSLPLPGRHNAFNALAAIAVAQRFGFSEAQAIAALADVEGLEMRLERINAGKVTIINDTYNANPDSVAAAMDVIAQTPAKRRVLVLGDMLELGEDAEGLHRTVGGQVIDKGVDLLIGVGPLGRYIAQGAAQANVATKQFSSVDDAGREIAGLLKPGDVVLIKGSRSMAMERLVEPIRQAFA</sequence>
<dbReference type="PANTHER" id="PTHR43024">
    <property type="entry name" value="UDP-N-ACETYLMURAMOYL-TRIPEPTIDE--D-ALANYL-D-ALANINE LIGASE"/>
    <property type="match status" value="1"/>
</dbReference>
<evidence type="ECO:0000256" key="8">
    <source>
        <dbReference type="ARBA" id="ARBA00023306"/>
    </source>
</evidence>
<dbReference type="PANTHER" id="PTHR43024:SF1">
    <property type="entry name" value="UDP-N-ACETYLMURAMOYL-TRIPEPTIDE--D-ALANYL-D-ALANINE LIGASE"/>
    <property type="match status" value="1"/>
</dbReference>
<gene>
    <name evidence="14" type="ORF">LCGC14_0513000</name>
</gene>
<keyword evidence="9" id="KW-0961">Cell wall biogenesis/degradation</keyword>
<evidence type="ECO:0000256" key="1">
    <source>
        <dbReference type="ARBA" id="ARBA00022490"/>
    </source>
</evidence>
<dbReference type="GO" id="GO:0005524">
    <property type="term" value="F:ATP binding"/>
    <property type="evidence" value="ECO:0007669"/>
    <property type="project" value="UniProtKB-KW"/>
</dbReference>
<dbReference type="InterPro" id="IPR051046">
    <property type="entry name" value="MurCDEF_CellWall_CoF430Synth"/>
</dbReference>